<evidence type="ECO:0000259" key="5">
    <source>
        <dbReference type="Pfam" id="PF00535"/>
    </source>
</evidence>
<dbReference type="InterPro" id="IPR001173">
    <property type="entry name" value="Glyco_trans_2-like"/>
</dbReference>
<dbReference type="PATRIC" id="fig|1185325.3.peg.1233"/>
<accession>J3ER08</accession>
<feature type="domain" description="Glycosyltransferase 2-like" evidence="5">
    <location>
        <begin position="6"/>
        <end position="109"/>
    </location>
</feature>
<evidence type="ECO:0000256" key="4">
    <source>
        <dbReference type="ARBA" id="ARBA00022679"/>
    </source>
</evidence>
<evidence type="ECO:0000256" key="3">
    <source>
        <dbReference type="ARBA" id="ARBA00022676"/>
    </source>
</evidence>
<proteinExistence type="inferred from homology"/>
<dbReference type="STRING" id="1185325.A11Y_12705"/>
<organism evidence="6 7">
    <name type="scientific">Loigolactobacillus coryniformis subsp. coryniformis CECT 5711</name>
    <dbReference type="NCBI Taxonomy" id="1185325"/>
    <lineage>
        <taxon>Bacteria</taxon>
        <taxon>Bacillati</taxon>
        <taxon>Bacillota</taxon>
        <taxon>Bacilli</taxon>
        <taxon>Lactobacillales</taxon>
        <taxon>Lactobacillaceae</taxon>
        <taxon>Loigolactobacillus</taxon>
    </lineage>
</organism>
<evidence type="ECO:0000313" key="7">
    <source>
        <dbReference type="Proteomes" id="UP000007271"/>
    </source>
</evidence>
<keyword evidence="4 6" id="KW-0808">Transferase</keyword>
<dbReference type="GO" id="GO:0016757">
    <property type="term" value="F:glycosyltransferase activity"/>
    <property type="evidence" value="ECO:0007669"/>
    <property type="project" value="UniProtKB-KW"/>
</dbReference>
<comment type="caution">
    <text evidence="6">The sequence shown here is derived from an EMBL/GenBank/DDBJ whole genome shotgun (WGS) entry which is preliminary data.</text>
</comment>
<reference evidence="6 7" key="1">
    <citation type="submission" date="2012-05" db="EMBL/GenBank/DDBJ databases">
        <title>Complete Genome Sequence of Lactobacillus coryniformis CECT5711.</title>
        <authorList>
            <person name="Rodriguez J.M."/>
        </authorList>
    </citation>
    <scope>NUCLEOTIDE SEQUENCE [LARGE SCALE GENOMIC DNA]</scope>
    <source>
        <strain evidence="7">CECT5711</strain>
    </source>
</reference>
<dbReference type="RefSeq" id="WP_003678378.1">
    <property type="nucleotide sequence ID" value="NZ_AKFP01000025.1"/>
</dbReference>
<dbReference type="Pfam" id="PF00535">
    <property type="entry name" value="Glycos_transf_2"/>
    <property type="match status" value="1"/>
</dbReference>
<evidence type="ECO:0000313" key="6">
    <source>
        <dbReference type="EMBL" id="EJN55955.1"/>
    </source>
</evidence>
<dbReference type="SUPFAM" id="SSF53448">
    <property type="entry name" value="Nucleotide-diphospho-sugar transferases"/>
    <property type="match status" value="1"/>
</dbReference>
<dbReference type="InterPro" id="IPR029044">
    <property type="entry name" value="Nucleotide-diphossugar_trans"/>
</dbReference>
<dbReference type="Gene3D" id="3.90.550.10">
    <property type="entry name" value="Spore Coat Polysaccharide Biosynthesis Protein SpsA, Chain A"/>
    <property type="match status" value="1"/>
</dbReference>
<evidence type="ECO:0000256" key="2">
    <source>
        <dbReference type="ARBA" id="ARBA00006739"/>
    </source>
</evidence>
<comment type="similarity">
    <text evidence="2">Belongs to the glycosyltransferase 2 family.</text>
</comment>
<gene>
    <name evidence="6" type="ORF">A11Y_12705</name>
</gene>
<dbReference type="PANTHER" id="PTHR43179:SF12">
    <property type="entry name" value="GALACTOFURANOSYLTRANSFERASE GLFT2"/>
    <property type="match status" value="1"/>
</dbReference>
<sequence length="296" mass="33900">MKNIAVIVTFNKKTMLVECLNALLSQTVKLDGIVVFDNGSNDDTKAYLQSIEDSRVHPIFSTVNLGGAGGFNRAIKAAMEYDPTAVWIMDDDSIVKPNALEELVSAKEQLKDKYGFLSSNVLWTDGNPCLMNIPEVDKVWNSQMTNGLVKLNHASFVSMYVNAQAIKKVGYPISEFFIWGDDIEYSERISQHYASYFVPKSTVIHKMKDNVEVNILTDDPNRISRYYYDVRNKFYRFRKKGMKYLVKYILRIILLNFKVIFVNNQHKLRKLGVIAKGFFAGVIFNPKIEKFSNKDN</sequence>
<dbReference type="AlphaFoldDB" id="J3ER08"/>
<evidence type="ECO:0000256" key="1">
    <source>
        <dbReference type="ARBA" id="ARBA00004776"/>
    </source>
</evidence>
<comment type="pathway">
    <text evidence="1">Cell wall biogenesis; cell wall polysaccharide biosynthesis.</text>
</comment>
<keyword evidence="3" id="KW-0328">Glycosyltransferase</keyword>
<dbReference type="CDD" id="cd04185">
    <property type="entry name" value="GT_2_like_b"/>
    <property type="match status" value="1"/>
</dbReference>
<name>J3ER08_9LACO</name>
<dbReference type="Proteomes" id="UP000007271">
    <property type="component" value="Unassembled WGS sequence"/>
</dbReference>
<dbReference type="PANTHER" id="PTHR43179">
    <property type="entry name" value="RHAMNOSYLTRANSFERASE WBBL"/>
    <property type="match status" value="1"/>
</dbReference>
<dbReference type="EMBL" id="AKFP01000025">
    <property type="protein sequence ID" value="EJN55955.1"/>
    <property type="molecule type" value="Genomic_DNA"/>
</dbReference>
<protein>
    <submittedName>
        <fullName evidence="6">Putative glycosyltransferase</fullName>
    </submittedName>
</protein>